<evidence type="ECO:0000259" key="1">
    <source>
        <dbReference type="Pfam" id="PF09348"/>
    </source>
</evidence>
<name>A0AAE3WA08_9ACTN</name>
<dbReference type="RefSeq" id="WP_307247782.1">
    <property type="nucleotide sequence ID" value="NZ_JAUSUZ010000001.1"/>
</dbReference>
<organism evidence="2 3">
    <name type="scientific">Catenuloplanes indicus</name>
    <dbReference type="NCBI Taxonomy" id="137267"/>
    <lineage>
        <taxon>Bacteria</taxon>
        <taxon>Bacillati</taxon>
        <taxon>Actinomycetota</taxon>
        <taxon>Actinomycetes</taxon>
        <taxon>Micromonosporales</taxon>
        <taxon>Micromonosporaceae</taxon>
        <taxon>Catenuloplanes</taxon>
    </lineage>
</organism>
<evidence type="ECO:0000313" key="2">
    <source>
        <dbReference type="EMBL" id="MDQ0371200.1"/>
    </source>
</evidence>
<evidence type="ECO:0000313" key="3">
    <source>
        <dbReference type="Proteomes" id="UP001240236"/>
    </source>
</evidence>
<dbReference type="AlphaFoldDB" id="A0AAE3WA08"/>
<accession>A0AAE3WA08</accession>
<dbReference type="InterPro" id="IPR014457">
    <property type="entry name" value="UCP010260"/>
</dbReference>
<dbReference type="InterPro" id="IPR018960">
    <property type="entry name" value="DUF1990"/>
</dbReference>
<feature type="domain" description="DUF1990" evidence="1">
    <location>
        <begin position="15"/>
        <end position="168"/>
    </location>
</feature>
<dbReference type="EMBL" id="JAUSUZ010000001">
    <property type="protein sequence ID" value="MDQ0371200.1"/>
    <property type="molecule type" value="Genomic_DNA"/>
</dbReference>
<dbReference type="PANTHER" id="PTHR34202">
    <property type="entry name" value="UPF0548 PROTEIN"/>
    <property type="match status" value="1"/>
</dbReference>
<sequence length="178" mass="19073">MRRGTITGLATAPLTYEETGATRAEPMPGGYHHVHRDVSIGSGPDDFARAADALIGWRMHEGAGLTVLHADGPAAPGVLVVLRGPLRLRIPCRVVYTVDEPGRRGFAYGTLPGHPERGEEAFTVVLTGTGDVRIRIRAFSRPASLLIRAAGPVNRRFQQHATDRYVAALGRLARGHAG</sequence>
<reference evidence="2 3" key="1">
    <citation type="submission" date="2023-07" db="EMBL/GenBank/DDBJ databases">
        <title>Sequencing the genomes of 1000 actinobacteria strains.</title>
        <authorList>
            <person name="Klenk H.-P."/>
        </authorList>
    </citation>
    <scope>NUCLEOTIDE SEQUENCE [LARGE SCALE GENOMIC DNA]</scope>
    <source>
        <strain evidence="2 3">DSM 44709</strain>
    </source>
</reference>
<dbReference type="Proteomes" id="UP001240236">
    <property type="component" value="Unassembled WGS sequence"/>
</dbReference>
<protein>
    <submittedName>
        <fullName evidence="2">Uncharacterized protein (UPF0548 family)</fullName>
    </submittedName>
</protein>
<dbReference type="PIRSF" id="PIRSF010260">
    <property type="entry name" value="UCP010260"/>
    <property type="match status" value="1"/>
</dbReference>
<dbReference type="PANTHER" id="PTHR34202:SF1">
    <property type="entry name" value="UPF0548 PROTEIN"/>
    <property type="match status" value="1"/>
</dbReference>
<dbReference type="Pfam" id="PF09348">
    <property type="entry name" value="DUF1990"/>
    <property type="match status" value="1"/>
</dbReference>
<keyword evidence="3" id="KW-1185">Reference proteome</keyword>
<proteinExistence type="predicted"/>
<comment type="caution">
    <text evidence="2">The sequence shown here is derived from an EMBL/GenBank/DDBJ whole genome shotgun (WGS) entry which is preliminary data.</text>
</comment>
<gene>
    <name evidence="2" type="ORF">J2S42_007869</name>
</gene>